<feature type="transmembrane region" description="Helical" evidence="2">
    <location>
        <begin position="157"/>
        <end position="176"/>
    </location>
</feature>
<feature type="transmembrane region" description="Helical" evidence="2">
    <location>
        <begin position="196"/>
        <end position="216"/>
    </location>
</feature>
<feature type="transmembrane region" description="Helical" evidence="2">
    <location>
        <begin position="134"/>
        <end position="151"/>
    </location>
</feature>
<gene>
    <name evidence="4" type="ORF">SAMN04489720_2909</name>
</gene>
<dbReference type="InterPro" id="IPR002656">
    <property type="entry name" value="Acyl_transf_3_dom"/>
</dbReference>
<keyword evidence="5" id="KW-1185">Reference proteome</keyword>
<reference evidence="5" key="1">
    <citation type="submission" date="2016-10" db="EMBL/GenBank/DDBJ databases">
        <authorList>
            <person name="Varghese N."/>
            <person name="Submissions S."/>
        </authorList>
    </citation>
    <scope>NUCLEOTIDE SEQUENCE [LARGE SCALE GENOMIC DNA]</scope>
    <source>
        <strain evidence="5">DSM 22002</strain>
    </source>
</reference>
<dbReference type="Proteomes" id="UP000198822">
    <property type="component" value="Chromosome I"/>
</dbReference>
<feature type="transmembrane region" description="Helical" evidence="2">
    <location>
        <begin position="108"/>
        <end position="127"/>
    </location>
</feature>
<feature type="domain" description="Acyltransferase 3" evidence="3">
    <location>
        <begin position="14"/>
        <end position="327"/>
    </location>
</feature>
<dbReference type="STRING" id="399736.SAMN04489720_2909"/>
<keyword evidence="2" id="KW-1133">Transmembrane helix</keyword>
<sequence length="392" mass="43958">MTDAPQAKPKRRVPYWDNAKWLAMVLVVVGHTIQPIALDNDLALVPYLVIYAFHMPFFGVISGYFTTDKPGAKQYGRVIGDLLVPYVIFETIWSVVESLVTGTPSFNPVTPSWTLWFLLALAGFRIVLPVLARLRWPLLWTVLLAIVIGYFDDVDQTFSMMRAIQMLPFFVLGWELRRRDVMRAWLDRPSIVGPRIAAVAAFAIVAAVVALLPDLWRDIAIRHWLFLDRAYAEVPAIGESGVAWYYGTVRLAIMAVTTILIAAALVLVPRRKTFFTAWGSATMFIYLLHTFVLYWPREFDWLRDVADEWWALPATLVGGFLLTVVLSTKPVRVATRWLVEPNVRWLMRRRDKDEDAARTGTLPAQPAASAGAEASAAPAAPATTVTDGDAAR</sequence>
<dbReference type="Pfam" id="PF01757">
    <property type="entry name" value="Acyl_transf_3"/>
    <property type="match status" value="1"/>
</dbReference>
<feature type="transmembrane region" description="Helical" evidence="2">
    <location>
        <begin position="243"/>
        <end position="268"/>
    </location>
</feature>
<organism evidence="4 5">
    <name type="scientific">Agrococcus jejuensis</name>
    <dbReference type="NCBI Taxonomy" id="399736"/>
    <lineage>
        <taxon>Bacteria</taxon>
        <taxon>Bacillati</taxon>
        <taxon>Actinomycetota</taxon>
        <taxon>Actinomycetes</taxon>
        <taxon>Micrococcales</taxon>
        <taxon>Microbacteriaceae</taxon>
        <taxon>Agrococcus</taxon>
    </lineage>
</organism>
<dbReference type="AlphaFoldDB" id="A0A1G8GFI7"/>
<keyword evidence="2" id="KW-0472">Membrane</keyword>
<feature type="transmembrane region" description="Helical" evidence="2">
    <location>
        <begin position="78"/>
        <end position="96"/>
    </location>
</feature>
<feature type="region of interest" description="Disordered" evidence="1">
    <location>
        <begin position="356"/>
        <end position="392"/>
    </location>
</feature>
<proteinExistence type="predicted"/>
<dbReference type="RefSeq" id="WP_157674861.1">
    <property type="nucleotide sequence ID" value="NZ_LT629695.1"/>
</dbReference>
<dbReference type="OrthoDB" id="6623990at2"/>
<evidence type="ECO:0000256" key="1">
    <source>
        <dbReference type="SAM" id="MobiDB-lite"/>
    </source>
</evidence>
<dbReference type="EMBL" id="LT629695">
    <property type="protein sequence ID" value="SDH93164.1"/>
    <property type="molecule type" value="Genomic_DNA"/>
</dbReference>
<evidence type="ECO:0000313" key="4">
    <source>
        <dbReference type="EMBL" id="SDH93164.1"/>
    </source>
</evidence>
<feature type="compositionally biased region" description="Low complexity" evidence="1">
    <location>
        <begin position="361"/>
        <end position="392"/>
    </location>
</feature>
<feature type="transmembrane region" description="Helical" evidence="2">
    <location>
        <begin position="21"/>
        <end position="38"/>
    </location>
</feature>
<dbReference type="PANTHER" id="PTHR37312">
    <property type="entry name" value="MEMBRANE-BOUND ACYLTRANSFERASE YKRP-RELATED"/>
    <property type="match status" value="1"/>
</dbReference>
<evidence type="ECO:0000313" key="5">
    <source>
        <dbReference type="Proteomes" id="UP000198822"/>
    </source>
</evidence>
<feature type="transmembrane region" description="Helical" evidence="2">
    <location>
        <begin position="309"/>
        <end position="328"/>
    </location>
</feature>
<dbReference type="PANTHER" id="PTHR37312:SF1">
    <property type="entry name" value="MEMBRANE-BOUND ACYLTRANSFERASE YKRP-RELATED"/>
    <property type="match status" value="1"/>
</dbReference>
<feature type="transmembrane region" description="Helical" evidence="2">
    <location>
        <begin position="44"/>
        <end position="66"/>
    </location>
</feature>
<feature type="transmembrane region" description="Helical" evidence="2">
    <location>
        <begin position="275"/>
        <end position="297"/>
    </location>
</feature>
<dbReference type="GO" id="GO:0016747">
    <property type="term" value="F:acyltransferase activity, transferring groups other than amino-acyl groups"/>
    <property type="evidence" value="ECO:0007669"/>
    <property type="project" value="InterPro"/>
</dbReference>
<keyword evidence="2" id="KW-0812">Transmembrane</keyword>
<evidence type="ECO:0000259" key="3">
    <source>
        <dbReference type="Pfam" id="PF01757"/>
    </source>
</evidence>
<evidence type="ECO:0000256" key="2">
    <source>
        <dbReference type="SAM" id="Phobius"/>
    </source>
</evidence>
<accession>A0A1G8GFI7</accession>
<name>A0A1G8GFI7_9MICO</name>
<dbReference type="InterPro" id="IPR052734">
    <property type="entry name" value="Nod_factor_acetyltransferase"/>
</dbReference>
<protein>
    <submittedName>
        <fullName evidence="4">Fucose 4-O-acetylase</fullName>
    </submittedName>
</protein>